<feature type="region of interest" description="Disordered" evidence="1">
    <location>
        <begin position="74"/>
        <end position="94"/>
    </location>
</feature>
<evidence type="ECO:0000313" key="3">
    <source>
        <dbReference type="Proteomes" id="UP000326924"/>
    </source>
</evidence>
<evidence type="ECO:0000313" key="2">
    <source>
        <dbReference type="EMBL" id="KAA8903975.1"/>
    </source>
</evidence>
<accession>A0A5J5EVS5</accession>
<protein>
    <submittedName>
        <fullName evidence="2">Uncharacterized protein</fullName>
    </submittedName>
</protein>
<feature type="compositionally biased region" description="Acidic residues" evidence="1">
    <location>
        <begin position="171"/>
        <end position="195"/>
    </location>
</feature>
<gene>
    <name evidence="2" type="ORF">FN846DRAFT_953238</name>
</gene>
<dbReference type="EMBL" id="VXIS01000113">
    <property type="protein sequence ID" value="KAA8903975.1"/>
    <property type="molecule type" value="Genomic_DNA"/>
</dbReference>
<evidence type="ECO:0000256" key="1">
    <source>
        <dbReference type="SAM" id="MobiDB-lite"/>
    </source>
</evidence>
<keyword evidence="3" id="KW-1185">Reference proteome</keyword>
<reference evidence="2 3" key="1">
    <citation type="submission" date="2019-09" db="EMBL/GenBank/DDBJ databases">
        <title>Draft genome of the ectomycorrhizal ascomycete Sphaerosporella brunnea.</title>
        <authorList>
            <consortium name="DOE Joint Genome Institute"/>
            <person name="Benucci G.M."/>
            <person name="Marozzi G."/>
            <person name="Antonielli L."/>
            <person name="Sanchez S."/>
            <person name="Marco P."/>
            <person name="Wang X."/>
            <person name="Falini L.B."/>
            <person name="Barry K."/>
            <person name="Haridas S."/>
            <person name="Lipzen A."/>
            <person name="Labutti K."/>
            <person name="Grigoriev I.V."/>
            <person name="Murat C."/>
            <person name="Martin F."/>
            <person name="Albertini E."/>
            <person name="Donnini D."/>
            <person name="Bonito G."/>
        </authorList>
    </citation>
    <scope>NUCLEOTIDE SEQUENCE [LARGE SCALE GENOMIC DNA]</scope>
    <source>
        <strain evidence="2 3">Sb_GMNB300</strain>
    </source>
</reference>
<feature type="region of interest" description="Disordered" evidence="1">
    <location>
        <begin position="140"/>
        <end position="195"/>
    </location>
</feature>
<proteinExistence type="predicted"/>
<dbReference type="AlphaFoldDB" id="A0A5J5EVS5"/>
<comment type="caution">
    <text evidence="2">The sequence shown here is derived from an EMBL/GenBank/DDBJ whole genome shotgun (WGS) entry which is preliminary data.</text>
</comment>
<name>A0A5J5EVS5_9PEZI</name>
<dbReference type="Proteomes" id="UP000326924">
    <property type="component" value="Unassembled WGS sequence"/>
</dbReference>
<feature type="region of interest" description="Disordered" evidence="1">
    <location>
        <begin position="302"/>
        <end position="331"/>
    </location>
</feature>
<feature type="compositionally biased region" description="Basic residues" evidence="1">
    <location>
        <begin position="144"/>
        <end position="160"/>
    </location>
</feature>
<dbReference type="InParanoid" id="A0A5J5EVS5"/>
<sequence>MSLKMQDLTDIETNRQKTSDIWTHGQRKRINNVWKWCCNHCDQSYSLTVRNGRNIPTFNNAPKARAHLMEHHQITSGTRVQKEAPGSRRGRPRGSVIWQHGSDHDDGLWHCNACSKAFEHRNHSTIKTHLKAIHDITLNENLPTRKRARRGRPAKSKRQVTPKVSTKQKEEEQEPAQGEDETMAQEEDETMAQEEDETIWQEGVETMAQEGDDEERDDTMNASVAPAEAVPAAALVRMEEMPIQADTPSPPNSPISFERTISVPPEEEALPSEPENLMQKSDLSHEACAFFVARAVELHSPPASANPTAVPHQLPSPPAPYEPDRSLSVGEDDTDASILSNFFRHLQRSVSGATRSKVGEAYRILSAHYYDLKGLQEIDNETWLFLDIPLGIGQRISRESKKWIEEQAIARHVEHHPDPADVQVRRESLLSGFTANSNWA</sequence>
<organism evidence="2 3">
    <name type="scientific">Sphaerosporella brunnea</name>
    <dbReference type="NCBI Taxonomy" id="1250544"/>
    <lineage>
        <taxon>Eukaryota</taxon>
        <taxon>Fungi</taxon>
        <taxon>Dikarya</taxon>
        <taxon>Ascomycota</taxon>
        <taxon>Pezizomycotina</taxon>
        <taxon>Pezizomycetes</taxon>
        <taxon>Pezizales</taxon>
        <taxon>Pyronemataceae</taxon>
        <taxon>Sphaerosporella</taxon>
    </lineage>
</organism>